<evidence type="ECO:0000313" key="2">
    <source>
        <dbReference type="Proteomes" id="UP000236291"/>
    </source>
</evidence>
<dbReference type="AlphaFoldDB" id="A0A2K3JTR3"/>
<comment type="caution">
    <text evidence="1">The sequence shown here is derived from an EMBL/GenBank/DDBJ whole genome shotgun (WGS) entry which is preliminary data.</text>
</comment>
<feature type="non-terminal residue" evidence="1">
    <location>
        <position position="1"/>
    </location>
</feature>
<reference evidence="1 2" key="2">
    <citation type="journal article" date="2017" name="Front. Plant Sci.">
        <title>Gene Classification and Mining of Molecular Markers Useful in Red Clover (Trifolium pratense) Breeding.</title>
        <authorList>
            <person name="Istvanek J."/>
            <person name="Dluhosova J."/>
            <person name="Dluhos P."/>
            <person name="Patkova L."/>
            <person name="Nedelnik J."/>
            <person name="Repkova J."/>
        </authorList>
    </citation>
    <scope>NUCLEOTIDE SEQUENCE [LARGE SCALE GENOMIC DNA]</scope>
    <source>
        <strain evidence="2">cv. Tatra</strain>
        <tissue evidence="1">Young leaves</tissue>
    </source>
</reference>
<dbReference type="EMBL" id="ASHM01076541">
    <property type="protein sequence ID" value="PNX57433.1"/>
    <property type="molecule type" value="Genomic_DNA"/>
</dbReference>
<dbReference type="PANTHER" id="PTHR19446">
    <property type="entry name" value="REVERSE TRANSCRIPTASES"/>
    <property type="match status" value="1"/>
</dbReference>
<protein>
    <submittedName>
        <fullName evidence="1">Uncharacterized protein</fullName>
    </submittedName>
</protein>
<proteinExistence type="predicted"/>
<accession>A0A2K3JTR3</accession>
<organism evidence="1 2">
    <name type="scientific">Trifolium pratense</name>
    <name type="common">Red clover</name>
    <dbReference type="NCBI Taxonomy" id="57577"/>
    <lineage>
        <taxon>Eukaryota</taxon>
        <taxon>Viridiplantae</taxon>
        <taxon>Streptophyta</taxon>
        <taxon>Embryophyta</taxon>
        <taxon>Tracheophyta</taxon>
        <taxon>Spermatophyta</taxon>
        <taxon>Magnoliopsida</taxon>
        <taxon>eudicotyledons</taxon>
        <taxon>Gunneridae</taxon>
        <taxon>Pentapetalae</taxon>
        <taxon>rosids</taxon>
        <taxon>fabids</taxon>
        <taxon>Fabales</taxon>
        <taxon>Fabaceae</taxon>
        <taxon>Papilionoideae</taxon>
        <taxon>50 kb inversion clade</taxon>
        <taxon>NPAAA clade</taxon>
        <taxon>Hologalegina</taxon>
        <taxon>IRL clade</taxon>
        <taxon>Trifolieae</taxon>
        <taxon>Trifolium</taxon>
    </lineage>
</organism>
<dbReference type="Proteomes" id="UP000236291">
    <property type="component" value="Unassembled WGS sequence"/>
</dbReference>
<sequence>IFARKKEVEARLRGIQRALENIDSANLMRLQKELLAEYENILFQEETLWFQKSREQWIKLGSKNTSFFHAQSVIRRKRNKIHGIKLQSGEWCTDPDLMKAEALSFFKDLFCTQQQVCSSNNEENVATLDEFAVTELVKPVSKKEVHDALMSMKSYKAPGPDGFQPIFFKIFWDIVGDDMWNFVKLAFERGYYDPKEVLHFMRKSKRKKGDMVFKLDLEKAYDRVNWSQYYFMEW</sequence>
<reference evidence="1 2" key="1">
    <citation type="journal article" date="2014" name="Am. J. Bot.">
        <title>Genome assembly and annotation for red clover (Trifolium pratense; Fabaceae).</title>
        <authorList>
            <person name="Istvanek J."/>
            <person name="Jaros M."/>
            <person name="Krenek A."/>
            <person name="Repkova J."/>
        </authorList>
    </citation>
    <scope>NUCLEOTIDE SEQUENCE [LARGE SCALE GENOMIC DNA]</scope>
    <source>
        <strain evidence="2">cv. Tatra</strain>
        <tissue evidence="1">Young leaves</tissue>
    </source>
</reference>
<gene>
    <name evidence="1" type="ORF">L195_g050398</name>
</gene>
<name>A0A2K3JTR3_TRIPR</name>
<evidence type="ECO:0000313" key="1">
    <source>
        <dbReference type="EMBL" id="PNX57433.1"/>
    </source>
</evidence>
<dbReference type="STRING" id="57577.A0A2K3JTR3"/>